<dbReference type="AlphaFoldDB" id="A0A1F6FRA0"/>
<evidence type="ECO:0000256" key="1">
    <source>
        <dbReference type="ARBA" id="ARBA00000971"/>
    </source>
</evidence>
<dbReference type="GO" id="GO:0044183">
    <property type="term" value="F:protein folding chaperone"/>
    <property type="evidence" value="ECO:0007669"/>
    <property type="project" value="TreeGrafter"/>
</dbReference>
<dbReference type="InterPro" id="IPR008880">
    <property type="entry name" value="Trigger_fac_C"/>
</dbReference>
<feature type="compositionally biased region" description="Basic and acidic residues" evidence="11">
    <location>
        <begin position="1"/>
        <end position="15"/>
    </location>
</feature>
<dbReference type="GO" id="GO:0005737">
    <property type="term" value="C:cytoplasm"/>
    <property type="evidence" value="ECO:0007669"/>
    <property type="project" value="UniProtKB-SubCell"/>
</dbReference>
<feature type="domain" description="Trigger factor C-terminal" evidence="13">
    <location>
        <begin position="236"/>
        <end position="367"/>
    </location>
</feature>
<evidence type="ECO:0000256" key="5">
    <source>
        <dbReference type="ARBA" id="ARBA00016902"/>
    </source>
</evidence>
<dbReference type="InterPro" id="IPR008881">
    <property type="entry name" value="Trigger_fac_ribosome-bd_bac"/>
</dbReference>
<dbReference type="PIRSF" id="PIRSF003095">
    <property type="entry name" value="Trigger_factor"/>
    <property type="match status" value="1"/>
</dbReference>
<dbReference type="EC" id="5.2.1.8" evidence="4"/>
<comment type="caution">
    <text evidence="14">The sequence shown here is derived from an EMBL/GenBank/DDBJ whole genome shotgun (WGS) entry which is preliminary data.</text>
</comment>
<gene>
    <name evidence="14" type="ORF">A2592_02605</name>
</gene>
<evidence type="ECO:0000256" key="2">
    <source>
        <dbReference type="ARBA" id="ARBA00004496"/>
    </source>
</evidence>
<evidence type="ECO:0000256" key="4">
    <source>
        <dbReference type="ARBA" id="ARBA00013194"/>
    </source>
</evidence>
<dbReference type="GO" id="GO:0015031">
    <property type="term" value="P:protein transport"/>
    <property type="evidence" value="ECO:0007669"/>
    <property type="project" value="InterPro"/>
</dbReference>
<feature type="coiled-coil region" evidence="10">
    <location>
        <begin position="288"/>
        <end position="367"/>
    </location>
</feature>
<keyword evidence="10" id="KW-0175">Coiled coil</keyword>
<dbReference type="SUPFAM" id="SSF102735">
    <property type="entry name" value="Trigger factor ribosome-binding domain"/>
    <property type="match status" value="1"/>
</dbReference>
<evidence type="ECO:0000256" key="7">
    <source>
        <dbReference type="ARBA" id="ARBA00023186"/>
    </source>
</evidence>
<evidence type="ECO:0000256" key="11">
    <source>
        <dbReference type="SAM" id="MobiDB-lite"/>
    </source>
</evidence>
<keyword evidence="6" id="KW-0697">Rotamase</keyword>
<evidence type="ECO:0000256" key="9">
    <source>
        <dbReference type="ARBA" id="ARBA00029986"/>
    </source>
</evidence>
<comment type="catalytic activity">
    <reaction evidence="1">
        <text>[protein]-peptidylproline (omega=180) = [protein]-peptidylproline (omega=0)</text>
        <dbReference type="Rhea" id="RHEA:16237"/>
        <dbReference type="Rhea" id="RHEA-COMP:10747"/>
        <dbReference type="Rhea" id="RHEA-COMP:10748"/>
        <dbReference type="ChEBI" id="CHEBI:83833"/>
        <dbReference type="ChEBI" id="CHEBI:83834"/>
        <dbReference type="EC" id="5.2.1.8"/>
    </reaction>
</comment>
<evidence type="ECO:0000256" key="8">
    <source>
        <dbReference type="ARBA" id="ARBA00023235"/>
    </source>
</evidence>
<dbReference type="GO" id="GO:0051083">
    <property type="term" value="P:'de novo' cotranslational protein folding"/>
    <property type="evidence" value="ECO:0007669"/>
    <property type="project" value="TreeGrafter"/>
</dbReference>
<dbReference type="Pfam" id="PF05697">
    <property type="entry name" value="Trigger_N"/>
    <property type="match status" value="1"/>
</dbReference>
<proteinExistence type="inferred from homology"/>
<evidence type="ECO:0000256" key="3">
    <source>
        <dbReference type="ARBA" id="ARBA00005464"/>
    </source>
</evidence>
<dbReference type="GO" id="GO:0043022">
    <property type="term" value="F:ribosome binding"/>
    <property type="evidence" value="ECO:0007669"/>
    <property type="project" value="TreeGrafter"/>
</dbReference>
<feature type="region of interest" description="Disordered" evidence="11">
    <location>
        <begin position="1"/>
        <end position="22"/>
    </location>
</feature>
<dbReference type="EMBL" id="MFMT01000022">
    <property type="protein sequence ID" value="OGG88370.1"/>
    <property type="molecule type" value="Genomic_DNA"/>
</dbReference>
<evidence type="ECO:0000313" key="15">
    <source>
        <dbReference type="Proteomes" id="UP000179230"/>
    </source>
</evidence>
<feature type="domain" description="Trigger factor ribosome-binding bacterial" evidence="12">
    <location>
        <begin position="20"/>
        <end position="165"/>
    </location>
</feature>
<accession>A0A1F6FRA0</accession>
<sequence length="389" mass="43805">MSHTHHDHDHHHNIDFKTSFTVTPEPGSQVKIAGEIPFSELEEERESAIRHLGVNVKLDGFRPGHIPTTVLEKHLGEMTILTEMAERTINHMYPHILEAHAIDAIGYPQISITKIATGNPLGFTATVAVMPTITLPDYKQIAKTTNLGKESTDVTDADVEKQIADILRQKMAYDRLQAKAAAKNVAEGIDPADLPTPESEAEKTIETEEDFAKLPLPELTDELVKTLGQPGQFTGIDDFKTKLREHLTIEKKRDIEAKHRASITDGIIEATILELPQVLIDSELNQMFAQMNEDLERANLKMEDYLKHINKTKEDLGKEWTPAAEKRAKLQLVLNEIAKAEDVKPDEKQLEEQVKQLLEQFKDADEHRVRIYVGSVMTNDAVMKKLESI</sequence>
<keyword evidence="7" id="KW-0143">Chaperone</keyword>
<dbReference type="SUPFAM" id="SSF109998">
    <property type="entry name" value="Triger factor/SurA peptide-binding domain-like"/>
    <property type="match status" value="1"/>
</dbReference>
<reference evidence="14 15" key="1">
    <citation type="journal article" date="2016" name="Nat. Commun.">
        <title>Thousands of microbial genomes shed light on interconnected biogeochemical processes in an aquifer system.</title>
        <authorList>
            <person name="Anantharaman K."/>
            <person name="Brown C.T."/>
            <person name="Hug L.A."/>
            <person name="Sharon I."/>
            <person name="Castelle C.J."/>
            <person name="Probst A.J."/>
            <person name="Thomas B.C."/>
            <person name="Singh A."/>
            <person name="Wilkins M.J."/>
            <person name="Karaoz U."/>
            <person name="Brodie E.L."/>
            <person name="Williams K.H."/>
            <person name="Hubbard S.S."/>
            <person name="Banfield J.F."/>
        </authorList>
    </citation>
    <scope>NUCLEOTIDE SEQUENCE [LARGE SCALE GENOMIC DNA]</scope>
</reference>
<dbReference type="PANTHER" id="PTHR30560:SF3">
    <property type="entry name" value="TRIGGER FACTOR-LIKE PROTEIN TIG, CHLOROPLASTIC"/>
    <property type="match status" value="1"/>
</dbReference>
<dbReference type="InterPro" id="IPR005215">
    <property type="entry name" value="Trig_fac"/>
</dbReference>
<keyword evidence="8" id="KW-0413">Isomerase</keyword>
<dbReference type="Pfam" id="PF05698">
    <property type="entry name" value="Trigger_C"/>
    <property type="match status" value="1"/>
</dbReference>
<organism evidence="14 15">
    <name type="scientific">Candidatus Kaiserbacteria bacterium RIFOXYD1_FULL_42_15</name>
    <dbReference type="NCBI Taxonomy" id="1798532"/>
    <lineage>
        <taxon>Bacteria</taxon>
        <taxon>Candidatus Kaiseribacteriota</taxon>
    </lineage>
</organism>
<evidence type="ECO:0000256" key="10">
    <source>
        <dbReference type="SAM" id="Coils"/>
    </source>
</evidence>
<comment type="similarity">
    <text evidence="3">Belongs to the FKBP-type PPIase family. Tig subfamily.</text>
</comment>
<dbReference type="Gene3D" id="3.30.70.1050">
    <property type="entry name" value="Trigger factor ribosome-binding domain"/>
    <property type="match status" value="1"/>
</dbReference>
<protein>
    <recommendedName>
        <fullName evidence="5">Trigger factor</fullName>
        <ecNumber evidence="4">5.2.1.8</ecNumber>
    </recommendedName>
    <alternativeName>
        <fullName evidence="9">PPIase</fullName>
    </alternativeName>
</protein>
<evidence type="ECO:0000259" key="12">
    <source>
        <dbReference type="Pfam" id="PF05697"/>
    </source>
</evidence>
<dbReference type="Proteomes" id="UP000179230">
    <property type="component" value="Unassembled WGS sequence"/>
</dbReference>
<dbReference type="PANTHER" id="PTHR30560">
    <property type="entry name" value="TRIGGER FACTOR CHAPERONE AND PEPTIDYL-PROLYL CIS/TRANS ISOMERASE"/>
    <property type="match status" value="1"/>
</dbReference>
<name>A0A1F6FRA0_9BACT</name>
<evidence type="ECO:0000259" key="13">
    <source>
        <dbReference type="Pfam" id="PF05698"/>
    </source>
</evidence>
<evidence type="ECO:0000256" key="6">
    <source>
        <dbReference type="ARBA" id="ARBA00023110"/>
    </source>
</evidence>
<dbReference type="InterPro" id="IPR036611">
    <property type="entry name" value="Trigger_fac_ribosome-bd_sf"/>
</dbReference>
<comment type="subcellular location">
    <subcellularLocation>
        <location evidence="2">Cytoplasm</location>
    </subcellularLocation>
</comment>
<dbReference type="InterPro" id="IPR027304">
    <property type="entry name" value="Trigger_fact/SurA_dom_sf"/>
</dbReference>
<dbReference type="Gene3D" id="1.10.3120.10">
    <property type="entry name" value="Trigger factor, C-terminal domain"/>
    <property type="match status" value="1"/>
</dbReference>
<dbReference type="GO" id="GO:0003755">
    <property type="term" value="F:peptidyl-prolyl cis-trans isomerase activity"/>
    <property type="evidence" value="ECO:0007669"/>
    <property type="project" value="UniProtKB-KW"/>
</dbReference>
<dbReference type="GO" id="GO:0043335">
    <property type="term" value="P:protein unfolding"/>
    <property type="evidence" value="ECO:0007669"/>
    <property type="project" value="TreeGrafter"/>
</dbReference>
<dbReference type="InterPro" id="IPR037041">
    <property type="entry name" value="Trigger_fac_C_sf"/>
</dbReference>
<evidence type="ECO:0000313" key="14">
    <source>
        <dbReference type="EMBL" id="OGG88370.1"/>
    </source>
</evidence>